<organism evidence="3 4">
    <name type="scientific">Pisum sativum</name>
    <name type="common">Garden pea</name>
    <name type="synonym">Lathyrus oleraceus</name>
    <dbReference type="NCBI Taxonomy" id="3888"/>
    <lineage>
        <taxon>Eukaryota</taxon>
        <taxon>Viridiplantae</taxon>
        <taxon>Streptophyta</taxon>
        <taxon>Embryophyta</taxon>
        <taxon>Tracheophyta</taxon>
        <taxon>Spermatophyta</taxon>
        <taxon>Magnoliopsida</taxon>
        <taxon>eudicotyledons</taxon>
        <taxon>Gunneridae</taxon>
        <taxon>Pentapetalae</taxon>
        <taxon>rosids</taxon>
        <taxon>fabids</taxon>
        <taxon>Fabales</taxon>
        <taxon>Fabaceae</taxon>
        <taxon>Papilionoideae</taxon>
        <taxon>50 kb inversion clade</taxon>
        <taxon>NPAAA clade</taxon>
        <taxon>Hologalegina</taxon>
        <taxon>IRL clade</taxon>
        <taxon>Fabeae</taxon>
        <taxon>Lathyrus</taxon>
    </lineage>
</organism>
<reference evidence="3 4" key="1">
    <citation type="journal article" date="2022" name="Nat. Genet.">
        <title>Improved pea reference genome and pan-genome highlight genomic features and evolutionary characteristics.</title>
        <authorList>
            <person name="Yang T."/>
            <person name="Liu R."/>
            <person name="Luo Y."/>
            <person name="Hu S."/>
            <person name="Wang D."/>
            <person name="Wang C."/>
            <person name="Pandey M.K."/>
            <person name="Ge S."/>
            <person name="Xu Q."/>
            <person name="Li N."/>
            <person name="Li G."/>
            <person name="Huang Y."/>
            <person name="Saxena R.K."/>
            <person name="Ji Y."/>
            <person name="Li M."/>
            <person name="Yan X."/>
            <person name="He Y."/>
            <person name="Liu Y."/>
            <person name="Wang X."/>
            <person name="Xiang C."/>
            <person name="Varshney R.K."/>
            <person name="Ding H."/>
            <person name="Gao S."/>
            <person name="Zong X."/>
        </authorList>
    </citation>
    <scope>NUCLEOTIDE SEQUENCE [LARGE SCALE GENOMIC DNA]</scope>
    <source>
        <strain evidence="3 4">cv. Zhongwan 6</strain>
    </source>
</reference>
<sequence>MFSRRFFARCDRWQERWDAFSTSRKEKEEEMVTELTGQMEKLKTLLKEKNNELLCVRSTNGYITDQLNEAQGQIEELKVLAGLKKSRLEELFGEDDGNYYREHINELDGVIHQRNLLIRRLIEFPDHPDTIALLAEVRSSPYGLLWRSSFDVFSAKAPFLELICMKTFSLLHLDLRSLSMARSSRETGIKRVSPRCSHSIWCSTSRIADSGIHRYGTRRNQQKVMEGLQAELAEMRVRMNQFMDVVQGVAQGQQEIRQMIQRNPATTQPEVVTDPPNAEVNGPGPVPIPHNNLDQQPLHDDQDDQFLLPEDFGMGHGMDPMFRRLEERLKAVEGQNPLGVDVSDLGLVPEKRLKSGKGKRAKSQRTRVEERKSSKLKDCRINSDDMDEYCVKIGLGKVELERSRSRENHSRSGNLVSGHTRMALGNTRMRWSGTRMALGNTRMDEEDVVLNVVWSLLFLVVQLRNVI</sequence>
<dbReference type="EMBL" id="JAMSHJ010000003">
    <property type="protein sequence ID" value="KAI5426344.1"/>
    <property type="molecule type" value="Genomic_DNA"/>
</dbReference>
<evidence type="ECO:0000256" key="2">
    <source>
        <dbReference type="SAM" id="MobiDB-lite"/>
    </source>
</evidence>
<proteinExistence type="predicted"/>
<evidence type="ECO:0000313" key="3">
    <source>
        <dbReference type="EMBL" id="KAI5426344.1"/>
    </source>
</evidence>
<dbReference type="Gramene" id="Psat03G0195500-T1">
    <property type="protein sequence ID" value="KAI5426344.1"/>
    <property type="gene ID" value="KIW84_031955"/>
</dbReference>
<feature type="coiled-coil region" evidence="1">
    <location>
        <begin position="25"/>
        <end position="52"/>
    </location>
</feature>
<evidence type="ECO:0000313" key="4">
    <source>
        <dbReference type="Proteomes" id="UP001058974"/>
    </source>
</evidence>
<dbReference type="AlphaFoldDB" id="A0A9D4XSN8"/>
<evidence type="ECO:0000256" key="1">
    <source>
        <dbReference type="SAM" id="Coils"/>
    </source>
</evidence>
<feature type="region of interest" description="Disordered" evidence="2">
    <location>
        <begin position="266"/>
        <end position="292"/>
    </location>
</feature>
<feature type="coiled-coil region" evidence="1">
    <location>
        <begin position="218"/>
        <end position="245"/>
    </location>
</feature>
<protein>
    <submittedName>
        <fullName evidence="3">Uncharacterized protein</fullName>
    </submittedName>
</protein>
<name>A0A9D4XSN8_PEA</name>
<feature type="compositionally biased region" description="Basic residues" evidence="2">
    <location>
        <begin position="354"/>
        <end position="365"/>
    </location>
</feature>
<feature type="region of interest" description="Disordered" evidence="2">
    <location>
        <begin position="351"/>
        <end position="374"/>
    </location>
</feature>
<keyword evidence="4" id="KW-1185">Reference proteome</keyword>
<comment type="caution">
    <text evidence="3">The sequence shown here is derived from an EMBL/GenBank/DDBJ whole genome shotgun (WGS) entry which is preliminary data.</text>
</comment>
<accession>A0A9D4XSN8</accession>
<gene>
    <name evidence="3" type="ORF">KIW84_031955</name>
</gene>
<keyword evidence="1" id="KW-0175">Coiled coil</keyword>
<dbReference type="Proteomes" id="UP001058974">
    <property type="component" value="Chromosome 3"/>
</dbReference>